<dbReference type="Gene3D" id="3.10.20.90">
    <property type="entry name" value="Phosphatidylinositol 3-kinase Catalytic Subunit, Chain A, domain 1"/>
    <property type="match status" value="1"/>
</dbReference>
<evidence type="ECO:0000313" key="4">
    <source>
        <dbReference type="RefSeq" id="XP_021290776.1"/>
    </source>
</evidence>
<dbReference type="PRINTS" id="PR00348">
    <property type="entry name" value="UBIQUITIN"/>
</dbReference>
<evidence type="ECO:0000259" key="2">
    <source>
        <dbReference type="PROSITE" id="PS50053"/>
    </source>
</evidence>
<dbReference type="InterPro" id="IPR050158">
    <property type="entry name" value="Ubiquitin_ubiquitin-like"/>
</dbReference>
<dbReference type="InterPro" id="IPR029071">
    <property type="entry name" value="Ubiquitin-like_domsf"/>
</dbReference>
<accession>A0A6J1AV69</accession>
<dbReference type="SUPFAM" id="SSF54236">
    <property type="entry name" value="Ubiquitin-like"/>
    <property type="match status" value="1"/>
</dbReference>
<dbReference type="Proteomes" id="UP000504621">
    <property type="component" value="Unplaced"/>
</dbReference>
<dbReference type="PROSITE" id="PS50053">
    <property type="entry name" value="UBIQUITIN_2"/>
    <property type="match status" value="1"/>
</dbReference>
<dbReference type="OrthoDB" id="1052832at2759"/>
<evidence type="ECO:0000256" key="1">
    <source>
        <dbReference type="ARBA" id="ARBA00022499"/>
    </source>
</evidence>
<proteinExistence type="predicted"/>
<dbReference type="InterPro" id="IPR019956">
    <property type="entry name" value="Ubiquitin_dom"/>
</dbReference>
<dbReference type="AlphaFoldDB" id="A0A6J1AV69"/>
<dbReference type="InterPro" id="IPR000626">
    <property type="entry name" value="Ubiquitin-like_dom"/>
</dbReference>
<sequence length="150" mass="17103">MKPTSIQVKISETIGNLKAKFKIRLYVKVPSDHKIMAVKVKSSDTIQKIKSVVLAKKWIQGKEYSLYHAGKLLEDNRTLSSLNIPGKVTLQMVSTPPNESRLENFRTLAYYDIEEDAILKMVPAEYQIFVMTWCGTTVTVYVNQFETIAE</sequence>
<reference evidence="4" key="1">
    <citation type="submission" date="2025-08" db="UniProtKB">
        <authorList>
            <consortium name="RefSeq"/>
        </authorList>
    </citation>
    <scope>IDENTIFICATION</scope>
    <source>
        <tissue evidence="4">Leaf</tissue>
    </source>
</reference>
<gene>
    <name evidence="4" type="primary">LOC110421502</name>
</gene>
<protein>
    <submittedName>
        <fullName evidence="4">Polyubiquitin-like</fullName>
    </submittedName>
</protein>
<organism evidence="3 4">
    <name type="scientific">Herrania umbratica</name>
    <dbReference type="NCBI Taxonomy" id="108875"/>
    <lineage>
        <taxon>Eukaryota</taxon>
        <taxon>Viridiplantae</taxon>
        <taxon>Streptophyta</taxon>
        <taxon>Embryophyta</taxon>
        <taxon>Tracheophyta</taxon>
        <taxon>Spermatophyta</taxon>
        <taxon>Magnoliopsida</taxon>
        <taxon>eudicotyledons</taxon>
        <taxon>Gunneridae</taxon>
        <taxon>Pentapetalae</taxon>
        <taxon>rosids</taxon>
        <taxon>malvids</taxon>
        <taxon>Malvales</taxon>
        <taxon>Malvaceae</taxon>
        <taxon>Byttnerioideae</taxon>
        <taxon>Herrania</taxon>
    </lineage>
</organism>
<dbReference type="GO" id="GO:0003729">
    <property type="term" value="F:mRNA binding"/>
    <property type="evidence" value="ECO:0007669"/>
    <property type="project" value="UniProtKB-ARBA"/>
</dbReference>
<dbReference type="GeneID" id="110421502"/>
<evidence type="ECO:0000313" key="3">
    <source>
        <dbReference type="Proteomes" id="UP000504621"/>
    </source>
</evidence>
<keyword evidence="1" id="KW-1017">Isopeptide bond</keyword>
<dbReference type="SMART" id="SM00213">
    <property type="entry name" value="UBQ"/>
    <property type="match status" value="1"/>
</dbReference>
<feature type="domain" description="Ubiquitin-like" evidence="2">
    <location>
        <begin position="23"/>
        <end position="99"/>
    </location>
</feature>
<dbReference type="RefSeq" id="XP_021290776.1">
    <property type="nucleotide sequence ID" value="XM_021435101.1"/>
</dbReference>
<dbReference type="PANTHER" id="PTHR10666">
    <property type="entry name" value="UBIQUITIN"/>
    <property type="match status" value="1"/>
</dbReference>
<dbReference type="Pfam" id="PF00240">
    <property type="entry name" value="ubiquitin"/>
    <property type="match status" value="1"/>
</dbReference>
<keyword evidence="3" id="KW-1185">Reference proteome</keyword>
<name>A0A6J1AV69_9ROSI</name>